<dbReference type="Proteomes" id="UP000543642">
    <property type="component" value="Unassembled WGS sequence"/>
</dbReference>
<feature type="transmembrane region" description="Helical" evidence="1">
    <location>
        <begin position="70"/>
        <end position="91"/>
    </location>
</feature>
<feature type="domain" description="Calcineurin-like phosphoesterase" evidence="2">
    <location>
        <begin position="157"/>
        <end position="339"/>
    </location>
</feature>
<dbReference type="PANTHER" id="PTHR31302">
    <property type="entry name" value="TRANSMEMBRANE PROTEIN WITH METALLOPHOSPHOESTERASE DOMAIN-RELATED"/>
    <property type="match status" value="1"/>
</dbReference>
<reference evidence="3 4" key="1">
    <citation type="submission" date="2020-08" db="EMBL/GenBank/DDBJ databases">
        <title>Genomic Encyclopedia of Type Strains, Phase IV (KMG-IV): sequencing the most valuable type-strain genomes for metagenomic binning, comparative biology and taxonomic classification.</title>
        <authorList>
            <person name="Goeker M."/>
        </authorList>
    </citation>
    <scope>NUCLEOTIDE SEQUENCE [LARGE SCALE GENOMIC DNA]</scope>
    <source>
        <strain evidence="3 4">DSM 106146</strain>
    </source>
</reference>
<accession>A0A7W8HBE7</accession>
<evidence type="ECO:0000256" key="1">
    <source>
        <dbReference type="SAM" id="Phobius"/>
    </source>
</evidence>
<keyword evidence="1" id="KW-0472">Membrane</keyword>
<dbReference type="Gene3D" id="3.60.21.10">
    <property type="match status" value="1"/>
</dbReference>
<organism evidence="3 4">
    <name type="scientific">Catenibacillus scindens</name>
    <dbReference type="NCBI Taxonomy" id="673271"/>
    <lineage>
        <taxon>Bacteria</taxon>
        <taxon>Bacillati</taxon>
        <taxon>Bacillota</taxon>
        <taxon>Clostridia</taxon>
        <taxon>Lachnospirales</taxon>
        <taxon>Lachnospiraceae</taxon>
        <taxon>Catenibacillus</taxon>
    </lineage>
</organism>
<dbReference type="Pfam" id="PF00149">
    <property type="entry name" value="Metallophos"/>
    <property type="match status" value="1"/>
</dbReference>
<dbReference type="SUPFAM" id="SSF56300">
    <property type="entry name" value="Metallo-dependent phosphatases"/>
    <property type="match status" value="1"/>
</dbReference>
<sequence length="396" mass="43351">MLAIYLSPLYIIGCIYVWRWFVRWLGACHDIFKRKGAKIAVAAVVLLAASSLPAGFFMPVNRFGRLVNSIANLWFGVFACLLLVLILSDVVGLIIKKAGKGRRKPAGERKFTAIYGGICLSIIAVICVYGAVNAGIVRVTPYEVTIPKDGGALDDLNIVLAADLHLGYNIGCAQMEAMVEKINASNPDLVVIAGDIFDNNYDALEDDQELIRILGSIESTYGVYACYGNHDVAEPILAGFTFPSEHKKQSDERMDKFLEAAGITLLQDEGVLIEDSFYLFGRADAQRPGRGIEVRVTPEEITKNMDLSKPVIVIDHEPGELEELSEAGVDLDLSGHTHDGQIFPANLLMKFLWENPCGYLQKGNMHSIVTSGVGLFGPDMRVGTKAEICQIHVNFL</sequence>
<dbReference type="InterPro" id="IPR004843">
    <property type="entry name" value="Calcineurin-like_PHP"/>
</dbReference>
<dbReference type="InterPro" id="IPR051158">
    <property type="entry name" value="Metallophosphoesterase_sf"/>
</dbReference>
<protein>
    <recommendedName>
        <fullName evidence="2">Calcineurin-like phosphoesterase domain-containing protein</fullName>
    </recommendedName>
</protein>
<feature type="transmembrane region" description="Helical" evidence="1">
    <location>
        <begin position="6"/>
        <end position="25"/>
    </location>
</feature>
<gene>
    <name evidence="3" type="ORF">HNP82_002431</name>
</gene>
<dbReference type="CDD" id="cd07385">
    <property type="entry name" value="MPP_YkuE_C"/>
    <property type="match status" value="1"/>
</dbReference>
<comment type="caution">
    <text evidence="3">The sequence shown here is derived from an EMBL/GenBank/DDBJ whole genome shotgun (WGS) entry which is preliminary data.</text>
</comment>
<dbReference type="PANTHER" id="PTHR31302:SF0">
    <property type="entry name" value="TRANSMEMBRANE PROTEIN WITH METALLOPHOSPHOESTERASE DOMAIN"/>
    <property type="match status" value="1"/>
</dbReference>
<evidence type="ECO:0000313" key="4">
    <source>
        <dbReference type="Proteomes" id="UP000543642"/>
    </source>
</evidence>
<dbReference type="GO" id="GO:0016787">
    <property type="term" value="F:hydrolase activity"/>
    <property type="evidence" value="ECO:0007669"/>
    <property type="project" value="InterPro"/>
</dbReference>
<dbReference type="RefSeq" id="WP_183775120.1">
    <property type="nucleotide sequence ID" value="NZ_JACHFW010000010.1"/>
</dbReference>
<feature type="transmembrane region" description="Helical" evidence="1">
    <location>
        <begin position="112"/>
        <end position="132"/>
    </location>
</feature>
<evidence type="ECO:0000259" key="2">
    <source>
        <dbReference type="Pfam" id="PF00149"/>
    </source>
</evidence>
<feature type="transmembrane region" description="Helical" evidence="1">
    <location>
        <begin position="37"/>
        <end position="58"/>
    </location>
</feature>
<keyword evidence="1" id="KW-0812">Transmembrane</keyword>
<dbReference type="InterPro" id="IPR029052">
    <property type="entry name" value="Metallo-depent_PP-like"/>
</dbReference>
<name>A0A7W8HBE7_9FIRM</name>
<evidence type="ECO:0000313" key="3">
    <source>
        <dbReference type="EMBL" id="MBB5265288.1"/>
    </source>
</evidence>
<proteinExistence type="predicted"/>
<keyword evidence="1" id="KW-1133">Transmembrane helix</keyword>
<dbReference type="EMBL" id="JACHFW010000010">
    <property type="protein sequence ID" value="MBB5265288.1"/>
    <property type="molecule type" value="Genomic_DNA"/>
</dbReference>
<keyword evidence="4" id="KW-1185">Reference proteome</keyword>
<dbReference type="AlphaFoldDB" id="A0A7W8HBE7"/>